<name>A0A0L6V4E1_9BASI</name>
<feature type="region of interest" description="Disordered" evidence="1">
    <location>
        <begin position="53"/>
        <end position="139"/>
    </location>
</feature>
<dbReference type="EMBL" id="LAVV01007720">
    <property type="protein sequence ID" value="KNZ55005.1"/>
    <property type="molecule type" value="Genomic_DNA"/>
</dbReference>
<evidence type="ECO:0000313" key="3">
    <source>
        <dbReference type="Proteomes" id="UP000037035"/>
    </source>
</evidence>
<protein>
    <submittedName>
        <fullName evidence="2">Uncharacterized protein</fullName>
    </submittedName>
</protein>
<feature type="compositionally biased region" description="Basic and acidic residues" evidence="1">
    <location>
        <begin position="77"/>
        <end position="88"/>
    </location>
</feature>
<reference evidence="2 3" key="1">
    <citation type="submission" date="2015-08" db="EMBL/GenBank/DDBJ databases">
        <title>Next Generation Sequencing and Analysis of the Genome of Puccinia sorghi L Schw, the Causal Agent of Maize Common Rust.</title>
        <authorList>
            <person name="Rochi L."/>
            <person name="Burguener G."/>
            <person name="Darino M."/>
            <person name="Turjanski A."/>
            <person name="Kreff E."/>
            <person name="Dieguez M.J."/>
            <person name="Sacco F."/>
        </authorList>
    </citation>
    <scope>NUCLEOTIDE SEQUENCE [LARGE SCALE GENOMIC DNA]</scope>
    <source>
        <strain evidence="2 3">RO10H11247</strain>
    </source>
</reference>
<keyword evidence="3" id="KW-1185">Reference proteome</keyword>
<organism evidence="2 3">
    <name type="scientific">Puccinia sorghi</name>
    <dbReference type="NCBI Taxonomy" id="27349"/>
    <lineage>
        <taxon>Eukaryota</taxon>
        <taxon>Fungi</taxon>
        <taxon>Dikarya</taxon>
        <taxon>Basidiomycota</taxon>
        <taxon>Pucciniomycotina</taxon>
        <taxon>Pucciniomycetes</taxon>
        <taxon>Pucciniales</taxon>
        <taxon>Pucciniaceae</taxon>
        <taxon>Puccinia</taxon>
    </lineage>
</organism>
<evidence type="ECO:0000313" key="2">
    <source>
        <dbReference type="EMBL" id="KNZ55005.1"/>
    </source>
</evidence>
<gene>
    <name evidence="2" type="ORF">VP01_2797g1</name>
</gene>
<feature type="compositionally biased region" description="Polar residues" evidence="1">
    <location>
        <begin position="89"/>
        <end position="103"/>
    </location>
</feature>
<dbReference type="VEuPathDB" id="FungiDB:VP01_2797g1"/>
<proteinExistence type="predicted"/>
<sequence length="147" mass="16022">MTETRSAPVVCRCQSFRCSQKRFRGKDGEWAAGAIVDTLTKVNHAAADAQIAARFLGSQDTDDDEEEDSSDSPEQSDNERPSNSRHDTLQLNLQEINLSSRHPSPSGMDGSNAAPPSGTDEPNDHSTHHPSTSDEIDRSSIYDCICC</sequence>
<dbReference type="Proteomes" id="UP000037035">
    <property type="component" value="Unassembled WGS sequence"/>
</dbReference>
<accession>A0A0L6V4E1</accession>
<dbReference type="AlphaFoldDB" id="A0A0L6V4E1"/>
<comment type="caution">
    <text evidence="2">The sequence shown here is derived from an EMBL/GenBank/DDBJ whole genome shotgun (WGS) entry which is preliminary data.</text>
</comment>
<feature type="compositionally biased region" description="Basic and acidic residues" evidence="1">
    <location>
        <begin position="122"/>
        <end position="139"/>
    </location>
</feature>
<feature type="compositionally biased region" description="Acidic residues" evidence="1">
    <location>
        <begin position="60"/>
        <end position="76"/>
    </location>
</feature>
<evidence type="ECO:0000256" key="1">
    <source>
        <dbReference type="SAM" id="MobiDB-lite"/>
    </source>
</evidence>